<evidence type="ECO:0000256" key="2">
    <source>
        <dbReference type="ARBA" id="ARBA00023125"/>
    </source>
</evidence>
<dbReference type="Gene3D" id="1.10.10.60">
    <property type="entry name" value="Homeodomain-like"/>
    <property type="match status" value="2"/>
</dbReference>
<dbReference type="RefSeq" id="WP_188312495.1">
    <property type="nucleotide sequence ID" value="NZ_JABTCG010000001.1"/>
</dbReference>
<dbReference type="InterPro" id="IPR003313">
    <property type="entry name" value="AraC-bd"/>
</dbReference>
<dbReference type="Pfam" id="PF12833">
    <property type="entry name" value="HTH_18"/>
    <property type="match status" value="1"/>
</dbReference>
<keyword evidence="1" id="KW-0805">Transcription regulation</keyword>
<dbReference type="Gene3D" id="2.60.120.10">
    <property type="entry name" value="Jelly Rolls"/>
    <property type="match status" value="1"/>
</dbReference>
<evidence type="ECO:0000259" key="4">
    <source>
        <dbReference type="PROSITE" id="PS01124"/>
    </source>
</evidence>
<evidence type="ECO:0000313" key="6">
    <source>
        <dbReference type="Proteomes" id="UP000598350"/>
    </source>
</evidence>
<keyword evidence="2" id="KW-0238">DNA-binding</keyword>
<dbReference type="PANTHER" id="PTHR43280">
    <property type="entry name" value="ARAC-FAMILY TRANSCRIPTIONAL REGULATOR"/>
    <property type="match status" value="1"/>
</dbReference>
<keyword evidence="3" id="KW-0804">Transcription</keyword>
<dbReference type="InterPro" id="IPR020449">
    <property type="entry name" value="Tscrpt_reg_AraC-type_HTH"/>
</dbReference>
<organism evidence="5 6">
    <name type="scientific">Maribacter arenosus</name>
    <dbReference type="NCBI Taxonomy" id="1854708"/>
    <lineage>
        <taxon>Bacteria</taxon>
        <taxon>Pseudomonadati</taxon>
        <taxon>Bacteroidota</taxon>
        <taxon>Flavobacteriia</taxon>
        <taxon>Flavobacteriales</taxon>
        <taxon>Flavobacteriaceae</taxon>
        <taxon>Maribacter</taxon>
    </lineage>
</organism>
<dbReference type="PROSITE" id="PS00041">
    <property type="entry name" value="HTH_ARAC_FAMILY_1"/>
    <property type="match status" value="1"/>
</dbReference>
<evidence type="ECO:0000313" key="5">
    <source>
        <dbReference type="EMBL" id="MBD0849367.1"/>
    </source>
</evidence>
<reference evidence="5 6" key="1">
    <citation type="submission" date="2020-05" db="EMBL/GenBank/DDBJ databases">
        <title>The draft genome sequence of Maribacter arenosus CAU 1321.</title>
        <authorList>
            <person name="Mu L."/>
        </authorList>
    </citation>
    <scope>NUCLEOTIDE SEQUENCE [LARGE SCALE GENOMIC DNA]</scope>
    <source>
        <strain evidence="5 6">CAU 1321</strain>
    </source>
</reference>
<keyword evidence="6" id="KW-1185">Reference proteome</keyword>
<dbReference type="Pfam" id="PF02311">
    <property type="entry name" value="AraC_binding"/>
    <property type="match status" value="1"/>
</dbReference>
<dbReference type="InterPro" id="IPR018062">
    <property type="entry name" value="HTH_AraC-typ_CS"/>
</dbReference>
<gene>
    <name evidence="5" type="ORF">HPE63_01700</name>
</gene>
<evidence type="ECO:0000256" key="1">
    <source>
        <dbReference type="ARBA" id="ARBA00023015"/>
    </source>
</evidence>
<sequence>MKVLPFKIAKPLNQNLIVQVDESEAFYNQLHQHKELQLSLILKGQGKLITGDSIHHFQNGEFFVIGPNCPHLFQSDRTVRKVKMISLFFTRDSFGEYLFELADLEEIRPFFTNAKNGFKLLSHKEEVHKLLCQIPDQDKLTRFINLLRLIKILCQAKREVLTGFMYPKQIGSRDGQRLQSVFDFVVNSFQNDISLATVAELAYMTPNAFCRFFKKQTNKTFFQFLIELRLEHASQLLHSSNLSIAQIADRSGFNSISNFNRQFKAQKGISPTQYLQAKS</sequence>
<proteinExistence type="predicted"/>
<dbReference type="PRINTS" id="PR00032">
    <property type="entry name" value="HTHARAC"/>
</dbReference>
<dbReference type="PROSITE" id="PS01124">
    <property type="entry name" value="HTH_ARAC_FAMILY_2"/>
    <property type="match status" value="1"/>
</dbReference>
<dbReference type="EMBL" id="JABTCG010000001">
    <property type="protein sequence ID" value="MBD0849367.1"/>
    <property type="molecule type" value="Genomic_DNA"/>
</dbReference>
<dbReference type="InterPro" id="IPR014710">
    <property type="entry name" value="RmlC-like_jellyroll"/>
</dbReference>
<dbReference type="Proteomes" id="UP000598350">
    <property type="component" value="Unassembled WGS sequence"/>
</dbReference>
<dbReference type="SMART" id="SM00342">
    <property type="entry name" value="HTH_ARAC"/>
    <property type="match status" value="1"/>
</dbReference>
<dbReference type="InterPro" id="IPR018060">
    <property type="entry name" value="HTH_AraC"/>
</dbReference>
<feature type="domain" description="HTH araC/xylS-type" evidence="4">
    <location>
        <begin position="179"/>
        <end position="277"/>
    </location>
</feature>
<dbReference type="InterPro" id="IPR009057">
    <property type="entry name" value="Homeodomain-like_sf"/>
</dbReference>
<name>A0ABR7V701_9FLAO</name>
<dbReference type="SUPFAM" id="SSF51182">
    <property type="entry name" value="RmlC-like cupins"/>
    <property type="match status" value="1"/>
</dbReference>
<accession>A0ABR7V701</accession>
<evidence type="ECO:0000256" key="3">
    <source>
        <dbReference type="ARBA" id="ARBA00023163"/>
    </source>
</evidence>
<dbReference type="InterPro" id="IPR011051">
    <property type="entry name" value="RmlC_Cupin_sf"/>
</dbReference>
<protein>
    <submittedName>
        <fullName evidence="5">Helix-turn-helix transcriptional regulator</fullName>
    </submittedName>
</protein>
<comment type="caution">
    <text evidence="5">The sequence shown here is derived from an EMBL/GenBank/DDBJ whole genome shotgun (WGS) entry which is preliminary data.</text>
</comment>
<dbReference type="PANTHER" id="PTHR43280:SF2">
    <property type="entry name" value="HTH-TYPE TRANSCRIPTIONAL REGULATOR EXSA"/>
    <property type="match status" value="1"/>
</dbReference>
<dbReference type="SUPFAM" id="SSF46689">
    <property type="entry name" value="Homeodomain-like"/>
    <property type="match status" value="1"/>
</dbReference>